<protein>
    <submittedName>
        <fullName evidence="1">Uncharacterized protein</fullName>
    </submittedName>
</protein>
<sequence>METESTNGAQDLQAKIFLSRSSSTPELSFSDLNESSVLPSNALNRQFSSISFPEVESFDLMRKLSTSSFQSYTSLKDLSPRFRRSKSKSGCGCLEFVKKSFNRQNSISFPEMVSNALKRQLSTSSFQSYTSLKDRSHHSRSGISSSNQSREEILIKNELLRKAAWAWANLLPMSSSRSNSNWVGGCLEFVKQKIRDMFGRFFRVNRSRIGVDSDSLLRQGGEENSRLTIRKTSDTNIQRLYVG</sequence>
<accession>A0A9Q0HGX6</accession>
<keyword evidence="2" id="KW-1185">Reference proteome</keyword>
<comment type="caution">
    <text evidence="1">The sequence shown here is derived from an EMBL/GenBank/DDBJ whole genome shotgun (WGS) entry which is preliminary data.</text>
</comment>
<evidence type="ECO:0000313" key="2">
    <source>
        <dbReference type="Proteomes" id="UP001141806"/>
    </source>
</evidence>
<evidence type="ECO:0000313" key="1">
    <source>
        <dbReference type="EMBL" id="KAJ4963384.1"/>
    </source>
</evidence>
<dbReference type="EMBL" id="JAMYWD010000008">
    <property type="protein sequence ID" value="KAJ4963384.1"/>
    <property type="molecule type" value="Genomic_DNA"/>
</dbReference>
<dbReference type="OrthoDB" id="682663at2759"/>
<name>A0A9Q0HGX6_9MAGN</name>
<proteinExistence type="predicted"/>
<dbReference type="AlphaFoldDB" id="A0A9Q0HGX6"/>
<dbReference type="Proteomes" id="UP001141806">
    <property type="component" value="Unassembled WGS sequence"/>
</dbReference>
<organism evidence="1 2">
    <name type="scientific">Protea cynaroides</name>
    <dbReference type="NCBI Taxonomy" id="273540"/>
    <lineage>
        <taxon>Eukaryota</taxon>
        <taxon>Viridiplantae</taxon>
        <taxon>Streptophyta</taxon>
        <taxon>Embryophyta</taxon>
        <taxon>Tracheophyta</taxon>
        <taxon>Spermatophyta</taxon>
        <taxon>Magnoliopsida</taxon>
        <taxon>Proteales</taxon>
        <taxon>Proteaceae</taxon>
        <taxon>Protea</taxon>
    </lineage>
</organism>
<reference evidence="1" key="1">
    <citation type="journal article" date="2023" name="Plant J.">
        <title>The genome of the king protea, Protea cynaroides.</title>
        <authorList>
            <person name="Chang J."/>
            <person name="Duong T.A."/>
            <person name="Schoeman C."/>
            <person name="Ma X."/>
            <person name="Roodt D."/>
            <person name="Barker N."/>
            <person name="Li Z."/>
            <person name="Van de Peer Y."/>
            <person name="Mizrachi E."/>
        </authorList>
    </citation>
    <scope>NUCLEOTIDE SEQUENCE</scope>
    <source>
        <tissue evidence="1">Young leaves</tissue>
    </source>
</reference>
<gene>
    <name evidence="1" type="ORF">NE237_023323</name>
</gene>